<dbReference type="EMBL" id="AP017655">
    <property type="protein sequence ID" value="BAV63138.1"/>
    <property type="molecule type" value="Genomic_DNA"/>
</dbReference>
<evidence type="ECO:0000313" key="1">
    <source>
        <dbReference type="EMBL" id="BAV63138.1"/>
    </source>
</evidence>
<proteinExistence type="predicted"/>
<organism evidence="1 2">
    <name type="scientific">Sphingobium cloacae</name>
    <dbReference type="NCBI Taxonomy" id="120107"/>
    <lineage>
        <taxon>Bacteria</taxon>
        <taxon>Pseudomonadati</taxon>
        <taxon>Pseudomonadota</taxon>
        <taxon>Alphaproteobacteria</taxon>
        <taxon>Sphingomonadales</taxon>
        <taxon>Sphingomonadaceae</taxon>
        <taxon>Sphingobium</taxon>
    </lineage>
</organism>
<dbReference type="AlphaFoldDB" id="A0A1E1EXZ8"/>
<reference evidence="1 2" key="1">
    <citation type="submission" date="2016-10" db="EMBL/GenBank/DDBJ databases">
        <title>Complete Genome Sequence of the Nonylphenol-Degrading Bacterium Sphingobium cloacae JCM 10874T.</title>
        <authorList>
            <person name="Ootsuka M."/>
            <person name="Nishizawa T."/>
            <person name="Ohta H."/>
        </authorList>
    </citation>
    <scope>NUCLEOTIDE SEQUENCE [LARGE SCALE GENOMIC DNA]</scope>
    <source>
        <strain evidence="1 2">JCM 10874</strain>
    </source>
</reference>
<protein>
    <submittedName>
        <fullName evidence="1">Uncharacterized protein</fullName>
    </submittedName>
</protein>
<evidence type="ECO:0000313" key="2">
    <source>
        <dbReference type="Proteomes" id="UP000218272"/>
    </source>
</evidence>
<sequence length="215" mass="23933">MSYDIAFRFQQALDPSALITLPTALHALNAAITDCRNAGRPHESDPAVILLARHLGDIASRIERPNVELRRACMDAIADLRRKPALIALAHKGVAYDEAAKKLFHSDARKALRRLADALRLPEDSFDIRSVQGGISVSGEIILHGEQIYVQISLGCMGRGREIMFRRVTGRKDYCGDRNHWGDIADLMAPDTLARRIRRELHLSEPDTPPSRLVA</sequence>
<dbReference type="RefSeq" id="WP_048575810.1">
    <property type="nucleotide sequence ID" value="NZ_AP017655.1"/>
</dbReference>
<dbReference type="Proteomes" id="UP000218272">
    <property type="component" value="Chromosome SCLO_1"/>
</dbReference>
<name>A0A1E1EXZ8_9SPHN</name>
<dbReference type="KEGG" id="sclo:SCLO_1000980"/>
<keyword evidence="2" id="KW-1185">Reference proteome</keyword>
<gene>
    <name evidence="1" type="ORF">SCLO_1000980</name>
</gene>
<accession>A0A1E1EXZ8</accession>
<dbReference type="OrthoDB" id="6894039at2"/>